<protein>
    <submittedName>
        <fullName evidence="1">Uncharacterized protein</fullName>
    </submittedName>
</protein>
<organism evidence="1">
    <name type="scientific">marine metagenome</name>
    <dbReference type="NCBI Taxonomy" id="408172"/>
    <lineage>
        <taxon>unclassified sequences</taxon>
        <taxon>metagenomes</taxon>
        <taxon>ecological metagenomes</taxon>
    </lineage>
</organism>
<name>A0A382R3K4_9ZZZZ</name>
<reference evidence="1" key="1">
    <citation type="submission" date="2018-05" db="EMBL/GenBank/DDBJ databases">
        <authorList>
            <person name="Lanie J.A."/>
            <person name="Ng W.-L."/>
            <person name="Kazmierczak K.M."/>
            <person name="Andrzejewski T.M."/>
            <person name="Davidsen T.M."/>
            <person name="Wayne K.J."/>
            <person name="Tettelin H."/>
            <person name="Glass J.I."/>
            <person name="Rusch D."/>
            <person name="Podicherti R."/>
            <person name="Tsui H.-C.T."/>
            <person name="Winkler M.E."/>
        </authorList>
    </citation>
    <scope>NUCLEOTIDE SEQUENCE</scope>
</reference>
<dbReference type="AlphaFoldDB" id="A0A382R3K4"/>
<sequence length="202" mass="21867">MYRHSKVTGLIDNTDTSITSNVTTVRMAKKFTPTLNASTLYTINFDNTFYNPIRHRDAFTYSEAHAKTLAGVVSSSGFFISGDATNEMFFDDDGTGTLRIYYISAGERIYQDFSAGTVDYENGTIVTTGVNITTVSSVDGIASTQIRIIAIPDSNDIIPKRNQVLEIDFVNLTVTAEVDTVATGDSNAGTLYNASPSQVPLG</sequence>
<gene>
    <name evidence="1" type="ORF">METZ01_LOCUS344025</name>
</gene>
<accession>A0A382R3K4</accession>
<proteinExistence type="predicted"/>
<dbReference type="EMBL" id="UINC01118203">
    <property type="protein sequence ID" value="SVC91171.1"/>
    <property type="molecule type" value="Genomic_DNA"/>
</dbReference>
<evidence type="ECO:0000313" key="1">
    <source>
        <dbReference type="EMBL" id="SVC91171.1"/>
    </source>
</evidence>